<proteinExistence type="predicted"/>
<evidence type="ECO:0000313" key="1">
    <source>
        <dbReference type="EMBL" id="KAH7937673.1"/>
    </source>
</evidence>
<reference evidence="1" key="1">
    <citation type="submission" date="2020-05" db="EMBL/GenBank/DDBJ databases">
        <title>Large-scale comparative analyses of tick genomes elucidate their genetic diversity and vector capacities.</title>
        <authorList>
            <person name="Jia N."/>
            <person name="Wang J."/>
            <person name="Shi W."/>
            <person name="Du L."/>
            <person name="Sun Y."/>
            <person name="Zhan W."/>
            <person name="Jiang J."/>
            <person name="Wang Q."/>
            <person name="Zhang B."/>
            <person name="Ji P."/>
            <person name="Sakyi L.B."/>
            <person name="Cui X."/>
            <person name="Yuan T."/>
            <person name="Jiang B."/>
            <person name="Yang W."/>
            <person name="Lam T.T.-Y."/>
            <person name="Chang Q."/>
            <person name="Ding S."/>
            <person name="Wang X."/>
            <person name="Zhu J."/>
            <person name="Ruan X."/>
            <person name="Zhao L."/>
            <person name="Wei J."/>
            <person name="Que T."/>
            <person name="Du C."/>
            <person name="Cheng J."/>
            <person name="Dai P."/>
            <person name="Han X."/>
            <person name="Huang E."/>
            <person name="Gao Y."/>
            <person name="Liu J."/>
            <person name="Shao H."/>
            <person name="Ye R."/>
            <person name="Li L."/>
            <person name="Wei W."/>
            <person name="Wang X."/>
            <person name="Wang C."/>
            <person name="Yang T."/>
            <person name="Huo Q."/>
            <person name="Li W."/>
            <person name="Guo W."/>
            <person name="Chen H."/>
            <person name="Zhou L."/>
            <person name="Ni X."/>
            <person name="Tian J."/>
            <person name="Zhou Y."/>
            <person name="Sheng Y."/>
            <person name="Liu T."/>
            <person name="Pan Y."/>
            <person name="Xia L."/>
            <person name="Li J."/>
            <person name="Zhao F."/>
            <person name="Cao W."/>
        </authorList>
    </citation>
    <scope>NUCLEOTIDE SEQUENCE</scope>
    <source>
        <strain evidence="1">Dsil-2018</strain>
    </source>
</reference>
<protein>
    <submittedName>
        <fullName evidence="1">Uncharacterized protein</fullName>
    </submittedName>
</protein>
<gene>
    <name evidence="1" type="ORF">HPB49_014400</name>
</gene>
<dbReference type="Proteomes" id="UP000821865">
    <property type="component" value="Chromosome 8"/>
</dbReference>
<accession>A0ACB8C9T8</accession>
<keyword evidence="2" id="KW-1185">Reference proteome</keyword>
<evidence type="ECO:0000313" key="2">
    <source>
        <dbReference type="Proteomes" id="UP000821865"/>
    </source>
</evidence>
<organism evidence="1 2">
    <name type="scientific">Dermacentor silvarum</name>
    <name type="common">Tick</name>
    <dbReference type="NCBI Taxonomy" id="543639"/>
    <lineage>
        <taxon>Eukaryota</taxon>
        <taxon>Metazoa</taxon>
        <taxon>Ecdysozoa</taxon>
        <taxon>Arthropoda</taxon>
        <taxon>Chelicerata</taxon>
        <taxon>Arachnida</taxon>
        <taxon>Acari</taxon>
        <taxon>Parasitiformes</taxon>
        <taxon>Ixodida</taxon>
        <taxon>Ixodoidea</taxon>
        <taxon>Ixodidae</taxon>
        <taxon>Rhipicephalinae</taxon>
        <taxon>Dermacentor</taxon>
    </lineage>
</organism>
<comment type="caution">
    <text evidence="1">The sequence shown here is derived from an EMBL/GenBank/DDBJ whole genome shotgun (WGS) entry which is preliminary data.</text>
</comment>
<sequence>MPTQNRIVNFKNKGKDQQEMRRRRNEVSVELRKQRKDEQILKRRNVSFSEDPVSPLHEQNKGSFASVEEMVAGLTSPDPDVQLMATQSVRKMLSRERHPPIDAMIQAGVVPVLVSALSKDSCPSLQFEAAWALTNIASGTAEQTDTLVQAGAVPLFVRLLASSHANVCEQAVWALGNIAGDGPNLRDLVLQAGILKPLLALARPDTPAPFIRNVTWSLSNLCRNKNPPPPFETIRECLPTLAQLIHHTDREVVADACWALSYLTDGANEQIEEVVQQPGVVARLVELLGSGQHPVSVVTPALRALGNIVTGSDAQTQAVIDAGALVPLRALLRHPKSNLQKEAAWAVSNITAGTEQQIQAVVDAGLIEPLIEVLATGDARSQKEAVWAVTNLTSGGSLSQAVYALQAGVLPPVCDLLTVQDPKTLLVALDAIRNLLAAGERLNERDHVCSMIEEAGGLDKIEALQHHENAEVYRASLAIIEEYFSDEDTNLCSREHRLVSSFLKKSSSAEKARLAMEEGAAGNKSPCVVSHSSPRRR</sequence>
<dbReference type="EMBL" id="CM023477">
    <property type="protein sequence ID" value="KAH7937673.1"/>
    <property type="molecule type" value="Genomic_DNA"/>
</dbReference>
<name>A0ACB8C9T8_DERSI</name>